<evidence type="ECO:0000256" key="3">
    <source>
        <dbReference type="ARBA" id="ARBA00022801"/>
    </source>
</evidence>
<evidence type="ECO:0000313" key="5">
    <source>
        <dbReference type="EMBL" id="MFD2036696.1"/>
    </source>
</evidence>
<dbReference type="PANTHER" id="PTHR31817">
    <property type="match status" value="1"/>
</dbReference>
<evidence type="ECO:0000256" key="1">
    <source>
        <dbReference type="ARBA" id="ARBA00001947"/>
    </source>
</evidence>
<protein>
    <submittedName>
        <fullName evidence="5">Flavohemoglobin expression-modulating QEGLA motif protein</fullName>
    </submittedName>
</protein>
<name>A0ABW4VRA5_9BACT</name>
<proteinExistence type="predicted"/>
<dbReference type="PANTHER" id="PTHR31817:SF0">
    <property type="entry name" value="CHROMOSOME UNDETERMINED SCAFFOLD_67, WHOLE GENOME SHOTGUN SEQUENCE"/>
    <property type="match status" value="1"/>
</dbReference>
<reference evidence="6" key="1">
    <citation type="journal article" date="2019" name="Int. J. Syst. Evol. Microbiol.">
        <title>The Global Catalogue of Microorganisms (GCM) 10K type strain sequencing project: providing services to taxonomists for standard genome sequencing and annotation.</title>
        <authorList>
            <consortium name="The Broad Institute Genomics Platform"/>
            <consortium name="The Broad Institute Genome Sequencing Center for Infectious Disease"/>
            <person name="Wu L."/>
            <person name="Ma J."/>
        </authorList>
    </citation>
    <scope>NUCLEOTIDE SEQUENCE [LARGE SCALE GENOMIC DNA]</scope>
    <source>
        <strain evidence="6">CGMCC 1.15180</strain>
    </source>
</reference>
<keyword evidence="4" id="KW-0482">Metalloprotease</keyword>
<dbReference type="Proteomes" id="UP001597361">
    <property type="component" value="Unassembled WGS sequence"/>
</dbReference>
<gene>
    <name evidence="5" type="ORF">ACFSKL_17965</name>
</gene>
<dbReference type="RefSeq" id="WP_376887978.1">
    <property type="nucleotide sequence ID" value="NZ_JBHUHR010000045.1"/>
</dbReference>
<accession>A0ABW4VRA5</accession>
<keyword evidence="6" id="KW-1185">Reference proteome</keyword>
<comment type="cofactor">
    <cofactor evidence="1">
        <name>Zn(2+)</name>
        <dbReference type="ChEBI" id="CHEBI:29105"/>
    </cofactor>
</comment>
<dbReference type="Pfam" id="PF08014">
    <property type="entry name" value="MATCAP"/>
    <property type="match status" value="1"/>
</dbReference>
<evidence type="ECO:0000313" key="6">
    <source>
        <dbReference type="Proteomes" id="UP001597361"/>
    </source>
</evidence>
<comment type="caution">
    <text evidence="5">The sequence shown here is derived from an EMBL/GenBank/DDBJ whole genome shotgun (WGS) entry which is preliminary data.</text>
</comment>
<dbReference type="EMBL" id="JBHUHR010000045">
    <property type="protein sequence ID" value="MFD2036696.1"/>
    <property type="molecule type" value="Genomic_DNA"/>
</dbReference>
<evidence type="ECO:0000256" key="4">
    <source>
        <dbReference type="ARBA" id="ARBA00023049"/>
    </source>
</evidence>
<dbReference type="SMART" id="SM01154">
    <property type="entry name" value="DUF1704"/>
    <property type="match status" value="1"/>
</dbReference>
<keyword evidence="3" id="KW-0378">Hydrolase</keyword>
<sequence>MEQSISEKISNAIKTGQSLDLDLGKGKKLKLERRLPFLLVYRFSDEKGKMFAELVTGEASYLTASTYLNAKSEIVRLILSSSKSISEEFRAVMIMEIWVNPNEPKMFTINSGKNKSPETVETILKGLQGYSESHGLEVKVNYTPQRHPPNLFPLLTLEQCREAGIYLIGLEIPGFFLNPDKGEFYPLVYEDFKRFFSKLIRKSVYDFLRVQTTFGIKHYQMLGTTNISKHAWDVEKQLSQVQKKYQFLLLISPVNTIEAKQSFIENKYLLKPKFIYRLLPVDPDRLKEKLFQISISEVEDPTLRFLFMDKREELEKQITMLKERGTKNFMHTSIRLYNAVDHSLYNQAKSLLQEIPPENESQEPLADCRDLLEASKREISLYQQTNSSINPKIIIKDDIVGMLVSQGNLYIGKSFKVPKKQLQAMVHHEIGTHVLTYFNGIHQPFTQLSSGFADYDELQEGLAVFSEYLCGGLSANRLRILAARVIAAHCLTEGYDFPSTFRVLFETYRLDEKTAFEITARIHQSGGCTKDIIYLRGLISLLEYLKEGGDLEILYVGKIALKHISLVQEMKLRGIIRPPALIPRYLSTEEGKQRLAVARQGIKLKNLIMNKP</sequence>
<organism evidence="5 6">
    <name type="scientific">Belliella marina</name>
    <dbReference type="NCBI Taxonomy" id="1644146"/>
    <lineage>
        <taxon>Bacteria</taxon>
        <taxon>Pseudomonadati</taxon>
        <taxon>Bacteroidota</taxon>
        <taxon>Cytophagia</taxon>
        <taxon>Cytophagales</taxon>
        <taxon>Cyclobacteriaceae</taxon>
        <taxon>Belliella</taxon>
    </lineage>
</organism>
<dbReference type="InterPro" id="IPR012548">
    <property type="entry name" value="MATCAP"/>
</dbReference>
<evidence type="ECO:0000256" key="2">
    <source>
        <dbReference type="ARBA" id="ARBA00022670"/>
    </source>
</evidence>
<keyword evidence="2" id="KW-0645">Protease</keyword>